<accession>A0A229TEL3</accession>
<comment type="caution">
    <text evidence="2">The sequence shown here is derived from an EMBL/GenBank/DDBJ whole genome shotgun (WGS) entry which is preliminary data.</text>
</comment>
<dbReference type="RefSeq" id="WP_093946675.1">
    <property type="nucleotide sequence ID" value="NZ_NMUL01000007.1"/>
</dbReference>
<name>A0A229TEL3_9PSEU</name>
<organism evidence="2 3">
    <name type="scientific">Amycolatopsis vastitatis</name>
    <dbReference type="NCBI Taxonomy" id="1905142"/>
    <lineage>
        <taxon>Bacteria</taxon>
        <taxon>Bacillati</taxon>
        <taxon>Actinomycetota</taxon>
        <taxon>Actinomycetes</taxon>
        <taxon>Pseudonocardiales</taxon>
        <taxon>Pseudonocardiaceae</taxon>
        <taxon>Amycolatopsis</taxon>
    </lineage>
</organism>
<dbReference type="OrthoDB" id="4377352at2"/>
<reference evidence="3" key="1">
    <citation type="submission" date="2017-07" db="EMBL/GenBank/DDBJ databases">
        <title>Comparative genome mining reveals phylogenetic distribution patterns of secondary metabolites in Amycolatopsis.</title>
        <authorList>
            <person name="Adamek M."/>
            <person name="Alanjary M."/>
            <person name="Sales-Ortells H."/>
            <person name="Goodfellow M."/>
            <person name="Bull A.T."/>
            <person name="Kalinowski J."/>
            <person name="Ziemert N."/>
        </authorList>
    </citation>
    <scope>NUCLEOTIDE SEQUENCE [LARGE SCALE GENOMIC DNA]</scope>
    <source>
        <strain evidence="3">H5</strain>
    </source>
</reference>
<dbReference type="Proteomes" id="UP000215199">
    <property type="component" value="Unassembled WGS sequence"/>
</dbReference>
<dbReference type="AlphaFoldDB" id="A0A229TEL3"/>
<evidence type="ECO:0000256" key="1">
    <source>
        <dbReference type="SAM" id="MobiDB-lite"/>
    </source>
</evidence>
<evidence type="ECO:0000313" key="2">
    <source>
        <dbReference type="EMBL" id="OXM69344.1"/>
    </source>
</evidence>
<evidence type="ECO:0000313" key="3">
    <source>
        <dbReference type="Proteomes" id="UP000215199"/>
    </source>
</evidence>
<dbReference type="EMBL" id="NMUL01000007">
    <property type="protein sequence ID" value="OXM69344.1"/>
    <property type="molecule type" value="Genomic_DNA"/>
</dbReference>
<feature type="region of interest" description="Disordered" evidence="1">
    <location>
        <begin position="76"/>
        <end position="98"/>
    </location>
</feature>
<keyword evidence="3" id="KW-1185">Reference proteome</keyword>
<gene>
    <name evidence="2" type="ORF">CF165_07375</name>
</gene>
<proteinExistence type="predicted"/>
<protein>
    <submittedName>
        <fullName evidence="2">Uncharacterized protein</fullName>
    </submittedName>
</protein>
<sequence length="98" mass="10801">MWVRLDAIFVRIKGAPHHVIDDGLDFTGEVHGLLHGWCPTSRGDWLGVVDFDISFVDGRRRKIRAVDQLVPLYALRPRGEPDETGGDPGEDSSPAPAV</sequence>